<protein>
    <submittedName>
        <fullName evidence="3">Lipase/acylhydrolase</fullName>
    </submittedName>
</protein>
<proteinExistence type="predicted"/>
<feature type="domain" description="SGNH hydrolase-type esterase" evidence="2">
    <location>
        <begin position="68"/>
        <end position="255"/>
    </location>
</feature>
<keyword evidence="1" id="KW-0812">Transmembrane</keyword>
<accession>A0A8J3BBU7</accession>
<evidence type="ECO:0000313" key="4">
    <source>
        <dbReference type="Proteomes" id="UP000637720"/>
    </source>
</evidence>
<keyword evidence="4" id="KW-1185">Reference proteome</keyword>
<sequence>MQERGETVYRPGIVALGILALVLTLVWAGGFVLAVYDVVSARPPAAQPARPPSVVEPGSDTAIRLVGLGDSLTRGAGDSEGLGYLGRLRQRVAEARKKPVYVHNLAVNGYRSDQLLSRLQKEPAFRQTIARADLITLSIGGNDLRVAAQETGVDLAHARRVFDESLARVVRIVTELRAINPRAPIVYVGLYNPYATWPEGEAITALLERWNAEVAARTAHMPNVAVVPLVDLFQFHLDEYLAADRFHPNGAGYAAIAERIWQVVR</sequence>
<feature type="transmembrane region" description="Helical" evidence="1">
    <location>
        <begin position="12"/>
        <end position="36"/>
    </location>
</feature>
<keyword evidence="1" id="KW-1133">Transmembrane helix</keyword>
<dbReference type="Proteomes" id="UP000637720">
    <property type="component" value="Unassembled WGS sequence"/>
</dbReference>
<dbReference type="GO" id="GO:0004622">
    <property type="term" value="F:phosphatidylcholine lysophospholipase activity"/>
    <property type="evidence" value="ECO:0007669"/>
    <property type="project" value="TreeGrafter"/>
</dbReference>
<dbReference type="EMBL" id="BMOF01000020">
    <property type="protein sequence ID" value="GGJ99634.1"/>
    <property type="molecule type" value="Genomic_DNA"/>
</dbReference>
<dbReference type="Gene3D" id="3.40.50.1110">
    <property type="entry name" value="SGNH hydrolase"/>
    <property type="match status" value="1"/>
</dbReference>
<dbReference type="InterPro" id="IPR051532">
    <property type="entry name" value="Ester_Hydrolysis_Enzymes"/>
</dbReference>
<dbReference type="Pfam" id="PF13472">
    <property type="entry name" value="Lipase_GDSL_2"/>
    <property type="match status" value="1"/>
</dbReference>
<name>A0A8J3BBU7_9BACI</name>
<evidence type="ECO:0000259" key="2">
    <source>
        <dbReference type="Pfam" id="PF13472"/>
    </source>
</evidence>
<evidence type="ECO:0000256" key="1">
    <source>
        <dbReference type="SAM" id="Phobius"/>
    </source>
</evidence>
<dbReference type="AlphaFoldDB" id="A0A8J3BBU7"/>
<evidence type="ECO:0000313" key="3">
    <source>
        <dbReference type="EMBL" id="GGJ99634.1"/>
    </source>
</evidence>
<dbReference type="InterPro" id="IPR036514">
    <property type="entry name" value="SGNH_hydro_sf"/>
</dbReference>
<organism evidence="3 4">
    <name type="scientific">Calditerricola satsumensis</name>
    <dbReference type="NCBI Taxonomy" id="373054"/>
    <lineage>
        <taxon>Bacteria</taxon>
        <taxon>Bacillati</taxon>
        <taxon>Bacillota</taxon>
        <taxon>Bacilli</taxon>
        <taxon>Bacillales</taxon>
        <taxon>Bacillaceae</taxon>
        <taxon>Calditerricola</taxon>
    </lineage>
</organism>
<dbReference type="PANTHER" id="PTHR30383">
    <property type="entry name" value="THIOESTERASE 1/PROTEASE 1/LYSOPHOSPHOLIPASE L1"/>
    <property type="match status" value="1"/>
</dbReference>
<reference evidence="3" key="1">
    <citation type="journal article" date="2014" name="Int. J. Syst. Evol. Microbiol.">
        <title>Complete genome sequence of Corynebacterium casei LMG S-19264T (=DSM 44701T), isolated from a smear-ripened cheese.</title>
        <authorList>
            <consortium name="US DOE Joint Genome Institute (JGI-PGF)"/>
            <person name="Walter F."/>
            <person name="Albersmeier A."/>
            <person name="Kalinowski J."/>
            <person name="Ruckert C."/>
        </authorList>
    </citation>
    <scope>NUCLEOTIDE SEQUENCE</scope>
    <source>
        <strain evidence="3">JCM 14719</strain>
    </source>
</reference>
<gene>
    <name evidence="3" type="ORF">GCM10007043_12100</name>
</gene>
<reference evidence="3" key="2">
    <citation type="submission" date="2020-09" db="EMBL/GenBank/DDBJ databases">
        <authorList>
            <person name="Sun Q."/>
            <person name="Ohkuma M."/>
        </authorList>
    </citation>
    <scope>NUCLEOTIDE SEQUENCE</scope>
    <source>
        <strain evidence="3">JCM 14719</strain>
    </source>
</reference>
<keyword evidence="1" id="KW-0472">Membrane</keyword>
<dbReference type="PANTHER" id="PTHR30383:SF27">
    <property type="entry name" value="SPORE GERMINATION LIPASE LIPC"/>
    <property type="match status" value="1"/>
</dbReference>
<dbReference type="InterPro" id="IPR013830">
    <property type="entry name" value="SGNH_hydro"/>
</dbReference>
<dbReference type="SUPFAM" id="SSF52266">
    <property type="entry name" value="SGNH hydrolase"/>
    <property type="match status" value="1"/>
</dbReference>
<comment type="caution">
    <text evidence="3">The sequence shown here is derived from an EMBL/GenBank/DDBJ whole genome shotgun (WGS) entry which is preliminary data.</text>
</comment>